<keyword evidence="2" id="KW-0812">Transmembrane</keyword>
<feature type="compositionally biased region" description="Pro residues" evidence="1">
    <location>
        <begin position="160"/>
        <end position="181"/>
    </location>
</feature>
<name>A0ABW1ZBZ8_9BACT</name>
<comment type="caution">
    <text evidence="3">The sequence shown here is derived from an EMBL/GenBank/DDBJ whole genome shotgun (WGS) entry which is preliminary data.</text>
</comment>
<accession>A0ABW1ZBZ8</accession>
<feature type="region of interest" description="Disordered" evidence="1">
    <location>
        <begin position="1"/>
        <end position="23"/>
    </location>
</feature>
<gene>
    <name evidence="3" type="ORF">ACFQBQ_14120</name>
</gene>
<feature type="compositionally biased region" description="Low complexity" evidence="1">
    <location>
        <begin position="149"/>
        <end position="159"/>
    </location>
</feature>
<evidence type="ECO:0000256" key="2">
    <source>
        <dbReference type="SAM" id="Phobius"/>
    </source>
</evidence>
<keyword evidence="2" id="KW-1133">Transmembrane helix</keyword>
<reference evidence="4" key="1">
    <citation type="journal article" date="2019" name="Int. J. Syst. Evol. Microbiol.">
        <title>The Global Catalogue of Microorganisms (GCM) 10K type strain sequencing project: providing services to taxonomists for standard genome sequencing and annotation.</title>
        <authorList>
            <consortium name="The Broad Institute Genomics Platform"/>
            <consortium name="The Broad Institute Genome Sequencing Center for Infectious Disease"/>
            <person name="Wu L."/>
            <person name="Ma J."/>
        </authorList>
    </citation>
    <scope>NUCLEOTIDE SEQUENCE [LARGE SCALE GENOMIC DNA]</scope>
    <source>
        <strain evidence="4">CGMCC 1.16026</strain>
    </source>
</reference>
<protein>
    <submittedName>
        <fullName evidence="3">Energy transducer TonB</fullName>
    </submittedName>
</protein>
<evidence type="ECO:0000313" key="4">
    <source>
        <dbReference type="Proteomes" id="UP001596391"/>
    </source>
</evidence>
<dbReference type="EMBL" id="JBHSWI010000001">
    <property type="protein sequence ID" value="MFC6646701.1"/>
    <property type="molecule type" value="Genomic_DNA"/>
</dbReference>
<dbReference type="Proteomes" id="UP001596391">
    <property type="component" value="Unassembled WGS sequence"/>
</dbReference>
<feature type="compositionally biased region" description="Polar residues" evidence="1">
    <location>
        <begin position="203"/>
        <end position="218"/>
    </location>
</feature>
<keyword evidence="2" id="KW-0472">Membrane</keyword>
<evidence type="ECO:0000256" key="1">
    <source>
        <dbReference type="SAM" id="MobiDB-lite"/>
    </source>
</evidence>
<feature type="compositionally biased region" description="Pro residues" evidence="1">
    <location>
        <begin position="137"/>
        <end position="148"/>
    </location>
</feature>
<feature type="transmembrane region" description="Helical" evidence="2">
    <location>
        <begin position="59"/>
        <end position="81"/>
    </location>
</feature>
<organism evidence="3 4">
    <name type="scientific">Granulicella cerasi</name>
    <dbReference type="NCBI Taxonomy" id="741063"/>
    <lineage>
        <taxon>Bacteria</taxon>
        <taxon>Pseudomonadati</taxon>
        <taxon>Acidobacteriota</taxon>
        <taxon>Terriglobia</taxon>
        <taxon>Terriglobales</taxon>
        <taxon>Acidobacteriaceae</taxon>
        <taxon>Granulicella</taxon>
    </lineage>
</organism>
<dbReference type="RefSeq" id="WP_263370353.1">
    <property type="nucleotide sequence ID" value="NZ_JAGSYD010000001.1"/>
</dbReference>
<feature type="compositionally biased region" description="Basic and acidic residues" evidence="1">
    <location>
        <begin position="125"/>
        <end position="134"/>
    </location>
</feature>
<proteinExistence type="predicted"/>
<evidence type="ECO:0000313" key="3">
    <source>
        <dbReference type="EMBL" id="MFC6646701.1"/>
    </source>
</evidence>
<feature type="region of interest" description="Disordered" evidence="1">
    <location>
        <begin position="104"/>
        <end position="245"/>
    </location>
</feature>
<keyword evidence="4" id="KW-1185">Reference proteome</keyword>
<sequence>MPLLDPQQPPPPPQEPNDSTSAATRIRTSKYGEMEAHELVRMLDTIEDERARGRFRESIYISVFVWLAIAWFVFYGPRVLWHAPRLVLPSEAMKQHELTMLVAPQLTPPTPRLKEIPRNQLPPKELLDKLRVERPPTTQPPHDQPTPQPTMAANNAPNMPNAPQPHVQPTPNNPTPQPSTHPSPALADAPSPQPGSHGLLPKPSTNPSSAMSEITRNPSRGGGGLPRGGIESPIRGGGSAGSGAEILSDTQGVDFSKYMARLVRDTKNAWGPLLPEEIYPPLSKSGHSVWILTILPDGTIGGWKLESSTHDDAINKSAWGSVVTQGKLQPLPSEFHGPNLVVRFYYTVNEQQ</sequence>